<dbReference type="GO" id="GO:0046982">
    <property type="term" value="F:protein heterodimerization activity"/>
    <property type="evidence" value="ECO:0007669"/>
    <property type="project" value="InterPro"/>
</dbReference>
<dbReference type="GO" id="GO:0000978">
    <property type="term" value="F:RNA polymerase II cis-regulatory region sequence-specific DNA binding"/>
    <property type="evidence" value="ECO:0007669"/>
    <property type="project" value="TreeGrafter"/>
</dbReference>
<keyword evidence="4" id="KW-0804">Transcription</keyword>
<gene>
    <name evidence="9" type="ORF">VBRA1451_LOCUS29672</name>
</gene>
<feature type="region of interest" description="Disordered" evidence="7">
    <location>
        <begin position="166"/>
        <end position="233"/>
    </location>
</feature>
<proteinExistence type="inferred from homology"/>
<evidence type="ECO:0000256" key="5">
    <source>
        <dbReference type="ARBA" id="ARBA00023242"/>
    </source>
</evidence>
<dbReference type="InterPro" id="IPR009072">
    <property type="entry name" value="Histone-fold"/>
</dbReference>
<comment type="subcellular location">
    <subcellularLocation>
        <location evidence="1">Nucleus</location>
    </subcellularLocation>
</comment>
<keyword evidence="2" id="KW-0805">Transcription regulation</keyword>
<sequence>MHFPTARCPVPPEEDIQDEQEEDDRSAGPSLQHSMHSYANFQANMEQMEKFWEDMTAEIDKISPAELAKPNVLPLARIKRIMKQDEDVKMIAAETPNVFSKACELFILDLTARAWIHTEENKRRTLQRNDISSAINRSDMFDFLIDIVPRDEGRPWGQLDDGPYYFLPSQQNPPPLPWVPGGPAPSSAAGSMQEGHCPPAAPAADAASSAAGGPSVAASSAAPPPPLIFFAQP</sequence>
<dbReference type="EMBL" id="HBGB01050626">
    <property type="protein sequence ID" value="CAD9074584.1"/>
    <property type="molecule type" value="Transcribed_RNA"/>
</dbReference>
<name>A0A7S1PDQ6_9ALVE</name>
<comment type="similarity">
    <text evidence="6">Belongs to the NFYC/HAP5 subunit family.</text>
</comment>
<evidence type="ECO:0000256" key="7">
    <source>
        <dbReference type="SAM" id="MobiDB-lite"/>
    </source>
</evidence>
<dbReference type="PANTHER" id="PTHR10252:SF8">
    <property type="entry name" value="NUCLEAR TRANSCRIPTION FACTOR Y SUBUNIT GAMMA"/>
    <property type="match status" value="1"/>
</dbReference>
<feature type="region of interest" description="Disordered" evidence="7">
    <location>
        <begin position="1"/>
        <end position="32"/>
    </location>
</feature>
<dbReference type="Gene3D" id="1.10.20.10">
    <property type="entry name" value="Histone, subunit A"/>
    <property type="match status" value="1"/>
</dbReference>
<evidence type="ECO:0000259" key="8">
    <source>
        <dbReference type="Pfam" id="PF00808"/>
    </source>
</evidence>
<evidence type="ECO:0000256" key="6">
    <source>
        <dbReference type="ARBA" id="ARBA00038129"/>
    </source>
</evidence>
<keyword evidence="5" id="KW-0539">Nucleus</keyword>
<evidence type="ECO:0000256" key="2">
    <source>
        <dbReference type="ARBA" id="ARBA00023015"/>
    </source>
</evidence>
<dbReference type="FunFam" id="1.10.20.10:FF:000006">
    <property type="entry name" value="Nuclear transcription factor Y subunit gamma"/>
    <property type="match status" value="1"/>
</dbReference>
<dbReference type="InterPro" id="IPR050568">
    <property type="entry name" value="Transcr_DNA_Rep_Reg"/>
</dbReference>
<keyword evidence="3" id="KW-0238">DNA-binding</keyword>
<dbReference type="SUPFAM" id="SSF47113">
    <property type="entry name" value="Histone-fold"/>
    <property type="match status" value="1"/>
</dbReference>
<feature type="compositionally biased region" description="Acidic residues" evidence="7">
    <location>
        <begin position="12"/>
        <end position="24"/>
    </location>
</feature>
<feature type="domain" description="Transcription factor CBF/NF-Y/archaeal histone" evidence="8">
    <location>
        <begin position="73"/>
        <end position="135"/>
    </location>
</feature>
<evidence type="ECO:0000313" key="9">
    <source>
        <dbReference type="EMBL" id="CAD9074584.1"/>
    </source>
</evidence>
<evidence type="ECO:0000256" key="3">
    <source>
        <dbReference type="ARBA" id="ARBA00023125"/>
    </source>
</evidence>
<dbReference type="GO" id="GO:0000981">
    <property type="term" value="F:DNA-binding transcription factor activity, RNA polymerase II-specific"/>
    <property type="evidence" value="ECO:0007669"/>
    <property type="project" value="TreeGrafter"/>
</dbReference>
<evidence type="ECO:0000256" key="4">
    <source>
        <dbReference type="ARBA" id="ARBA00023163"/>
    </source>
</evidence>
<protein>
    <recommendedName>
        <fullName evidence="8">Transcription factor CBF/NF-Y/archaeal histone domain-containing protein</fullName>
    </recommendedName>
</protein>
<dbReference type="GO" id="GO:0005634">
    <property type="term" value="C:nucleus"/>
    <property type="evidence" value="ECO:0007669"/>
    <property type="project" value="UniProtKB-SubCell"/>
</dbReference>
<dbReference type="Pfam" id="PF00808">
    <property type="entry name" value="CBFD_NFYB_HMF"/>
    <property type="match status" value="1"/>
</dbReference>
<feature type="compositionally biased region" description="Low complexity" evidence="7">
    <location>
        <begin position="202"/>
        <end position="221"/>
    </location>
</feature>
<dbReference type="CDD" id="cd22908">
    <property type="entry name" value="HFD_NFYC-like"/>
    <property type="match status" value="1"/>
</dbReference>
<organism evidence="9">
    <name type="scientific">Vitrella brassicaformis</name>
    <dbReference type="NCBI Taxonomy" id="1169539"/>
    <lineage>
        <taxon>Eukaryota</taxon>
        <taxon>Sar</taxon>
        <taxon>Alveolata</taxon>
        <taxon>Colpodellida</taxon>
        <taxon>Vitrellaceae</taxon>
        <taxon>Vitrella</taxon>
    </lineage>
</organism>
<dbReference type="InterPro" id="IPR003958">
    <property type="entry name" value="CBFA_NFYB_domain"/>
</dbReference>
<dbReference type="PANTHER" id="PTHR10252">
    <property type="entry name" value="HISTONE-LIKE TRANSCRIPTION FACTOR CCAAT-RELATED"/>
    <property type="match status" value="1"/>
</dbReference>
<evidence type="ECO:0000256" key="1">
    <source>
        <dbReference type="ARBA" id="ARBA00004123"/>
    </source>
</evidence>
<dbReference type="AlphaFoldDB" id="A0A7S1PDQ6"/>
<reference evidence="9" key="1">
    <citation type="submission" date="2021-01" db="EMBL/GenBank/DDBJ databases">
        <authorList>
            <person name="Corre E."/>
            <person name="Pelletier E."/>
            <person name="Niang G."/>
            <person name="Scheremetjew M."/>
            <person name="Finn R."/>
            <person name="Kale V."/>
            <person name="Holt S."/>
            <person name="Cochrane G."/>
            <person name="Meng A."/>
            <person name="Brown T."/>
            <person name="Cohen L."/>
        </authorList>
    </citation>
    <scope>NUCLEOTIDE SEQUENCE</scope>
    <source>
        <strain evidence="9">CCMP3346</strain>
    </source>
</reference>
<feature type="compositionally biased region" description="Pro residues" evidence="7">
    <location>
        <begin position="171"/>
        <end position="183"/>
    </location>
</feature>
<accession>A0A7S1PDQ6</accession>